<dbReference type="PANTHER" id="PTHR43383">
    <property type="entry name" value="NODULIN 6"/>
    <property type="match status" value="1"/>
</dbReference>
<dbReference type="Gene3D" id="3.30.590.10">
    <property type="entry name" value="Glutamine synthetase/guanido kinase, catalytic domain"/>
    <property type="match status" value="1"/>
</dbReference>
<accession>A0AAW2VB99</accession>
<dbReference type="Gene3D" id="3.20.20.140">
    <property type="entry name" value="Metal-dependent hydrolases"/>
    <property type="match status" value="1"/>
</dbReference>
<dbReference type="GO" id="GO:0004356">
    <property type="term" value="F:glutamine synthetase activity"/>
    <property type="evidence" value="ECO:0007669"/>
    <property type="project" value="InterPro"/>
</dbReference>
<dbReference type="EMBL" id="JACGWN010000010">
    <property type="protein sequence ID" value="KAL0426443.1"/>
    <property type="molecule type" value="Genomic_DNA"/>
</dbReference>
<protein>
    <submittedName>
        <fullName evidence="5">Protein fluG</fullName>
    </submittedName>
</protein>
<name>A0AAW2VB99_9LAMI</name>
<dbReference type="InterPro" id="IPR008147">
    <property type="entry name" value="Gln_synt_N"/>
</dbReference>
<dbReference type="Gene3D" id="3.10.20.70">
    <property type="entry name" value="Glutamine synthetase, N-terminal domain"/>
    <property type="match status" value="1"/>
</dbReference>
<comment type="similarity">
    <text evidence="1 2">Belongs to the glutamine synthetase family.</text>
</comment>
<organism evidence="5">
    <name type="scientific">Sesamum latifolium</name>
    <dbReference type="NCBI Taxonomy" id="2727402"/>
    <lineage>
        <taxon>Eukaryota</taxon>
        <taxon>Viridiplantae</taxon>
        <taxon>Streptophyta</taxon>
        <taxon>Embryophyta</taxon>
        <taxon>Tracheophyta</taxon>
        <taxon>Spermatophyta</taxon>
        <taxon>Magnoliopsida</taxon>
        <taxon>eudicotyledons</taxon>
        <taxon>Gunneridae</taxon>
        <taxon>Pentapetalae</taxon>
        <taxon>asterids</taxon>
        <taxon>lamiids</taxon>
        <taxon>Lamiales</taxon>
        <taxon>Pedaliaceae</taxon>
        <taxon>Sesamum</taxon>
    </lineage>
</organism>
<dbReference type="SMART" id="SM01230">
    <property type="entry name" value="Gln-synt_C"/>
    <property type="match status" value="1"/>
</dbReference>
<dbReference type="FunFam" id="3.10.20.70:FF:000009">
    <property type="entry name" value="Glutamate-ammonia ligase"/>
    <property type="match status" value="1"/>
</dbReference>
<dbReference type="InterPro" id="IPR006680">
    <property type="entry name" value="Amidohydro-rel"/>
</dbReference>
<dbReference type="Pfam" id="PF04909">
    <property type="entry name" value="Amidohydro_2"/>
    <property type="match status" value="1"/>
</dbReference>
<dbReference type="SUPFAM" id="SSF55931">
    <property type="entry name" value="Glutamine synthetase/guanido kinase"/>
    <property type="match status" value="1"/>
</dbReference>
<evidence type="ECO:0000259" key="3">
    <source>
        <dbReference type="PROSITE" id="PS51986"/>
    </source>
</evidence>
<dbReference type="InterPro" id="IPR036651">
    <property type="entry name" value="Gln_synt_N_sf"/>
</dbReference>
<dbReference type="PANTHER" id="PTHR43383:SF2">
    <property type="entry name" value="AMIDOHYDROLASE 2 FAMILY PROTEIN"/>
    <property type="match status" value="1"/>
</dbReference>
<feature type="domain" description="GS catalytic" evidence="4">
    <location>
        <begin position="506"/>
        <end position="841"/>
    </location>
</feature>
<dbReference type="InterPro" id="IPR014746">
    <property type="entry name" value="Gln_synth/guanido_kin_cat_dom"/>
</dbReference>
<reference evidence="5" key="2">
    <citation type="journal article" date="2024" name="Plant">
        <title>Genomic evolution and insights into agronomic trait innovations of Sesamum species.</title>
        <authorList>
            <person name="Miao H."/>
            <person name="Wang L."/>
            <person name="Qu L."/>
            <person name="Liu H."/>
            <person name="Sun Y."/>
            <person name="Le M."/>
            <person name="Wang Q."/>
            <person name="Wei S."/>
            <person name="Zheng Y."/>
            <person name="Lin W."/>
            <person name="Duan Y."/>
            <person name="Cao H."/>
            <person name="Xiong S."/>
            <person name="Wang X."/>
            <person name="Wei L."/>
            <person name="Li C."/>
            <person name="Ma Q."/>
            <person name="Ju M."/>
            <person name="Zhao R."/>
            <person name="Li G."/>
            <person name="Mu C."/>
            <person name="Tian Q."/>
            <person name="Mei H."/>
            <person name="Zhang T."/>
            <person name="Gao T."/>
            <person name="Zhang H."/>
        </authorList>
    </citation>
    <scope>NUCLEOTIDE SEQUENCE</scope>
    <source>
        <strain evidence="5">KEN1</strain>
    </source>
</reference>
<proteinExistence type="inferred from homology"/>
<dbReference type="GO" id="GO:0006542">
    <property type="term" value="P:glutamine biosynthetic process"/>
    <property type="evidence" value="ECO:0007669"/>
    <property type="project" value="InterPro"/>
</dbReference>
<dbReference type="FunFam" id="3.30.590.10:FF:000012">
    <property type="entry name" value="Glutamate-ammonia ligase"/>
    <property type="match status" value="1"/>
</dbReference>
<gene>
    <name evidence="5" type="ORF">Slati_2819100</name>
</gene>
<reference evidence="5" key="1">
    <citation type="submission" date="2020-06" db="EMBL/GenBank/DDBJ databases">
        <authorList>
            <person name="Li T."/>
            <person name="Hu X."/>
            <person name="Zhang T."/>
            <person name="Song X."/>
            <person name="Zhang H."/>
            <person name="Dai N."/>
            <person name="Sheng W."/>
            <person name="Hou X."/>
            <person name="Wei L."/>
        </authorList>
    </citation>
    <scope>NUCLEOTIDE SEQUENCE</scope>
    <source>
        <strain evidence="5">KEN1</strain>
        <tissue evidence="5">Leaf</tissue>
    </source>
</reference>
<dbReference type="PROSITE" id="PS51986">
    <property type="entry name" value="GS_BETA_GRASP"/>
    <property type="match status" value="1"/>
</dbReference>
<feature type="domain" description="GS beta-grasp" evidence="3">
    <location>
        <begin position="406"/>
        <end position="500"/>
    </location>
</feature>
<dbReference type="AlphaFoldDB" id="A0AAW2VB99"/>
<evidence type="ECO:0000313" key="5">
    <source>
        <dbReference type="EMBL" id="KAL0426443.1"/>
    </source>
</evidence>
<dbReference type="PROSITE" id="PS51987">
    <property type="entry name" value="GS_CATALYTIC"/>
    <property type="match status" value="1"/>
</dbReference>
<sequence>MDRFAELKTCVETAELVDAHAHNIVALDSAFPFLNCFAEATGAALSDVPHTISFKRSLKEIAELYGSKSSLDAVQEYRSRSGLESVTAKCLEAARISAVLIDDGLELDKKHEIEWHKGFVPFVGRILRIERVAKKILDEGIAGGRTWTLDSFTEIFVDCLKSYPFDSLVNIAAYRSGLEINTNVSAKDAQEGLNDVLRAGKPVRITNKNLIDHIFVHALEIAQSFDLPMQIHTGFGDKDLDLRLSNPLHLRNLLEDSRFSRCRIVLLHASYPFSKEASYLASVYPQVYLDFGLAVPKLSFYGMLSSVKELLELAPIKKVMFSTDGCGFPESFYLGAKKAREIVFAVLRDACIDGDLSIPEALQAAKDIFSVNARQLYKIKAVSESFSSNGITSISPAKLDINASLQGISFVRIMWVDASGQHRCRVVPQKRFHDLVVKNGVGLTCASMAMSSHMDGPADGTNLSGVGEIRLIPDLSTKSAIPWAKEQEMVLADMHLKPGTPWEYCPRETLRRVAKILKDEFNLEMNAGFENEFFLLRSVIVDGKENWVPFDATPYCSTSAFDAAFPILSEVVASLQSLNIEVEQLHAESGHGQFEFALGYTTCENAADNLVFTREVVRAVARKHGLIATFVPKFALDDIGSGSHVHISLSENGENVFMGHSGATRYGISKIGEQFMAGVLNHLPSILAFTAPVPNSYDRIQPNTWSGAYQCWGTENREAPLRTACPPGTPDGSISNFEIKVFDGCANPYLGLAAIIAAGIDGLRKHSTLPEPIDDNPDNVKDKVQRLPKSLSESVEALEKDDMLRDLIGEKLLVAITGVRKAEIKYYSENKDAWKNLIYRY</sequence>
<dbReference type="GO" id="GO:0016787">
    <property type="term" value="F:hydrolase activity"/>
    <property type="evidence" value="ECO:0007669"/>
    <property type="project" value="InterPro"/>
</dbReference>
<comment type="caution">
    <text evidence="5">The sequence shown here is derived from an EMBL/GenBank/DDBJ whole genome shotgun (WGS) entry which is preliminary data.</text>
</comment>
<dbReference type="InterPro" id="IPR032466">
    <property type="entry name" value="Metal_Hydrolase"/>
</dbReference>
<dbReference type="Pfam" id="PF00120">
    <property type="entry name" value="Gln-synt_C"/>
    <property type="match status" value="1"/>
</dbReference>
<dbReference type="FunFam" id="3.20.20.140:FF:000046">
    <property type="entry name" value="Glutamate-ammonia ligase"/>
    <property type="match status" value="1"/>
</dbReference>
<evidence type="ECO:0000256" key="1">
    <source>
        <dbReference type="PROSITE-ProRule" id="PRU01330"/>
    </source>
</evidence>
<dbReference type="InterPro" id="IPR008146">
    <property type="entry name" value="Gln_synth_cat_dom"/>
</dbReference>
<evidence type="ECO:0000256" key="2">
    <source>
        <dbReference type="RuleBase" id="RU000384"/>
    </source>
</evidence>
<dbReference type="SUPFAM" id="SSF51556">
    <property type="entry name" value="Metallo-dependent hydrolases"/>
    <property type="match status" value="1"/>
</dbReference>
<dbReference type="SUPFAM" id="SSF54368">
    <property type="entry name" value="Glutamine synthetase, N-terminal domain"/>
    <property type="match status" value="1"/>
</dbReference>
<evidence type="ECO:0000259" key="4">
    <source>
        <dbReference type="PROSITE" id="PS51987"/>
    </source>
</evidence>